<evidence type="ECO:0000256" key="1">
    <source>
        <dbReference type="ARBA" id="ARBA00000085"/>
    </source>
</evidence>
<evidence type="ECO:0000256" key="6">
    <source>
        <dbReference type="ARBA" id="ARBA00023012"/>
    </source>
</evidence>
<comment type="caution">
    <text evidence="10">The sequence shown here is derived from an EMBL/GenBank/DDBJ whole genome shotgun (WGS) entry which is preliminary data.</text>
</comment>
<evidence type="ECO:0000256" key="8">
    <source>
        <dbReference type="SAM" id="Phobius"/>
    </source>
</evidence>
<protein>
    <recommendedName>
        <fullName evidence="2">histidine kinase</fullName>
        <ecNumber evidence="2">2.7.13.3</ecNumber>
    </recommendedName>
</protein>
<dbReference type="Proteomes" id="UP000467124">
    <property type="component" value="Unassembled WGS sequence"/>
</dbReference>
<feature type="domain" description="Histidine kinase/HSP90-like ATPase" evidence="9">
    <location>
        <begin position="253"/>
        <end position="360"/>
    </location>
</feature>
<sequence>MEPDPAQIWTWVLAVSTLVLSVVAVRSLLRERRARREAAEAALRDERLIQEARSVAAHAEARADRLRAELSRRDNVGKVVTEDVFPLVTKRIREGASAQTVMAELDGSEGTDPLARPLIESVTDTLWRGHQQRRRLLSVVKGCAARARAGVSQLRADVQERSGRYWRTLDSHGTGEQVREDFMVMEAGLSRLEMLIQRLLTVAEADRIGRNWTQPLRIERLVRAAVGSVPEFARVQMHMPNTPIVVEGRAVNSIIQILAELVDNATSFSAPSEAVVVHFENTAMRLGVHIDDSGLAMTEEQLAEVRRRLDPNRPPDIAELSANQLGLLVVRRAADPLDIRVDLSPSPRGGTRATVWIPRKGLLRTDEAAVGASAPALSTGTLTAVPSSRVPTPVGAPLAALQDSSLPVDDAEDDEERPRYLPRRRRGATLPEETAAPRTVEPPKDRAATSLRIAQWHAHTRPTSKPVAENREDS</sequence>
<proteinExistence type="predicted"/>
<dbReference type="InterPro" id="IPR050980">
    <property type="entry name" value="2C_sensor_his_kinase"/>
</dbReference>
<dbReference type="GO" id="GO:0000160">
    <property type="term" value="P:phosphorelay signal transduction system"/>
    <property type="evidence" value="ECO:0007669"/>
    <property type="project" value="UniProtKB-KW"/>
</dbReference>
<evidence type="ECO:0000256" key="5">
    <source>
        <dbReference type="ARBA" id="ARBA00022777"/>
    </source>
</evidence>
<dbReference type="PANTHER" id="PTHR44936:SF9">
    <property type="entry name" value="SENSOR PROTEIN CREC"/>
    <property type="match status" value="1"/>
</dbReference>
<keyword evidence="5" id="KW-0418">Kinase</keyword>
<dbReference type="GO" id="GO:0005524">
    <property type="term" value="F:ATP binding"/>
    <property type="evidence" value="ECO:0007669"/>
    <property type="project" value="UniProtKB-KW"/>
</dbReference>
<feature type="transmembrane region" description="Helical" evidence="8">
    <location>
        <begin position="6"/>
        <end position="29"/>
    </location>
</feature>
<accession>A0A7K2IRH5</accession>
<reference evidence="10 11" key="1">
    <citation type="journal article" date="2019" name="Nat. Commun.">
        <title>The antimicrobial potential of Streptomyces from insect microbiomes.</title>
        <authorList>
            <person name="Chevrette M.G."/>
            <person name="Carlson C.M."/>
            <person name="Ortega H.E."/>
            <person name="Thomas C."/>
            <person name="Ananiev G.E."/>
            <person name="Barns K.J."/>
            <person name="Book A.J."/>
            <person name="Cagnazzo J."/>
            <person name="Carlos C."/>
            <person name="Flanigan W."/>
            <person name="Grubbs K.J."/>
            <person name="Horn H.A."/>
            <person name="Hoffmann F.M."/>
            <person name="Klassen J.L."/>
            <person name="Knack J.J."/>
            <person name="Lewin G.R."/>
            <person name="McDonald B.R."/>
            <person name="Muller L."/>
            <person name="Melo W.G.P."/>
            <person name="Pinto-Tomas A.A."/>
            <person name="Schmitz A."/>
            <person name="Wendt-Pienkowski E."/>
            <person name="Wildman S."/>
            <person name="Zhao M."/>
            <person name="Zhang F."/>
            <person name="Bugni T.S."/>
            <person name="Andes D.R."/>
            <person name="Pupo M.T."/>
            <person name="Currie C.R."/>
        </authorList>
    </citation>
    <scope>NUCLEOTIDE SEQUENCE [LARGE SCALE GENOMIC DNA]</scope>
    <source>
        <strain evidence="10 11">SID5840</strain>
    </source>
</reference>
<dbReference type="EC" id="2.7.13.3" evidence="2"/>
<keyword evidence="8" id="KW-1133">Transmembrane helix</keyword>
<keyword evidence="8" id="KW-0812">Transmembrane</keyword>
<feature type="region of interest" description="Disordered" evidence="7">
    <location>
        <begin position="455"/>
        <end position="474"/>
    </location>
</feature>
<dbReference type="SUPFAM" id="SSF55874">
    <property type="entry name" value="ATPase domain of HSP90 chaperone/DNA topoisomerase II/histidine kinase"/>
    <property type="match status" value="1"/>
</dbReference>
<feature type="region of interest" description="Disordered" evidence="7">
    <location>
        <begin position="385"/>
        <end position="450"/>
    </location>
</feature>
<evidence type="ECO:0000313" key="10">
    <source>
        <dbReference type="EMBL" id="MYR32476.1"/>
    </source>
</evidence>
<dbReference type="Pfam" id="PF02518">
    <property type="entry name" value="HATPase_c"/>
    <property type="match status" value="1"/>
</dbReference>
<dbReference type="GO" id="GO:0004673">
    <property type="term" value="F:protein histidine kinase activity"/>
    <property type="evidence" value="ECO:0007669"/>
    <property type="project" value="UniProtKB-EC"/>
</dbReference>
<dbReference type="PANTHER" id="PTHR44936">
    <property type="entry name" value="SENSOR PROTEIN CREC"/>
    <property type="match status" value="1"/>
</dbReference>
<evidence type="ECO:0000256" key="2">
    <source>
        <dbReference type="ARBA" id="ARBA00012438"/>
    </source>
</evidence>
<keyword evidence="10" id="KW-0067">ATP-binding</keyword>
<evidence type="ECO:0000256" key="4">
    <source>
        <dbReference type="ARBA" id="ARBA00022679"/>
    </source>
</evidence>
<dbReference type="EMBL" id="WWHY01000001">
    <property type="protein sequence ID" value="MYR32476.1"/>
    <property type="molecule type" value="Genomic_DNA"/>
</dbReference>
<gene>
    <name evidence="10" type="ORF">GTW20_09370</name>
</gene>
<dbReference type="AlphaFoldDB" id="A0A7K2IRH5"/>
<keyword evidence="10" id="KW-0547">Nucleotide-binding</keyword>
<keyword evidence="6" id="KW-0902">Two-component regulatory system</keyword>
<dbReference type="InterPro" id="IPR036890">
    <property type="entry name" value="HATPase_C_sf"/>
</dbReference>
<keyword evidence="3" id="KW-0597">Phosphoprotein</keyword>
<dbReference type="Gene3D" id="3.30.565.10">
    <property type="entry name" value="Histidine kinase-like ATPase, C-terminal domain"/>
    <property type="match status" value="1"/>
</dbReference>
<dbReference type="InterPro" id="IPR003594">
    <property type="entry name" value="HATPase_dom"/>
</dbReference>
<comment type="catalytic activity">
    <reaction evidence="1">
        <text>ATP + protein L-histidine = ADP + protein N-phospho-L-histidine.</text>
        <dbReference type="EC" id="2.7.13.3"/>
    </reaction>
</comment>
<organism evidence="10 11">
    <name type="scientific">Nocardiopsis alba</name>
    <dbReference type="NCBI Taxonomy" id="53437"/>
    <lineage>
        <taxon>Bacteria</taxon>
        <taxon>Bacillati</taxon>
        <taxon>Actinomycetota</taxon>
        <taxon>Actinomycetes</taxon>
        <taxon>Streptosporangiales</taxon>
        <taxon>Nocardiopsidaceae</taxon>
        <taxon>Nocardiopsis</taxon>
    </lineage>
</organism>
<keyword evidence="4" id="KW-0808">Transferase</keyword>
<evidence type="ECO:0000259" key="9">
    <source>
        <dbReference type="Pfam" id="PF02518"/>
    </source>
</evidence>
<evidence type="ECO:0000256" key="3">
    <source>
        <dbReference type="ARBA" id="ARBA00022553"/>
    </source>
</evidence>
<dbReference type="RefSeq" id="WP_161110765.1">
    <property type="nucleotide sequence ID" value="NZ_WWHY01000001.1"/>
</dbReference>
<evidence type="ECO:0000313" key="11">
    <source>
        <dbReference type="Proteomes" id="UP000467124"/>
    </source>
</evidence>
<name>A0A7K2IRH5_9ACTN</name>
<evidence type="ECO:0000256" key="7">
    <source>
        <dbReference type="SAM" id="MobiDB-lite"/>
    </source>
</evidence>
<keyword evidence="8" id="KW-0472">Membrane</keyword>